<evidence type="ECO:0000256" key="1">
    <source>
        <dbReference type="ARBA" id="ARBA00001946"/>
    </source>
</evidence>
<dbReference type="InterPro" id="IPR020476">
    <property type="entry name" value="Nudix_hydrolase"/>
</dbReference>
<protein>
    <submittedName>
        <fullName evidence="4">ADP-ribose pyrophosphatase YjhB (NUDIX family)</fullName>
    </submittedName>
</protein>
<accession>A0A841MEX3</accession>
<evidence type="ECO:0000259" key="3">
    <source>
        <dbReference type="PROSITE" id="PS51462"/>
    </source>
</evidence>
<evidence type="ECO:0000256" key="2">
    <source>
        <dbReference type="ARBA" id="ARBA00022801"/>
    </source>
</evidence>
<comment type="caution">
    <text evidence="4">The sequence shown here is derived from an EMBL/GenBank/DDBJ whole genome shotgun (WGS) entry which is preliminary data.</text>
</comment>
<dbReference type="AlphaFoldDB" id="A0A841MEX3"/>
<sequence>MAKDDISKEIESKFGNHLRVRVNGILIEDNKLLMVKHLMGDGKILWSVPGGGMHYGTNAEENLIREFKEETGLNVKIRKYLFVHEYLDPPLHAMEHFFSLKSTGGSLKLGEDPELSKEFQILSEMAWMSLEDIRSLPQDSLHQIFWRINSLEDLGLWKGYFNFGNISIK</sequence>
<reference evidence="4 5" key="1">
    <citation type="submission" date="2020-08" db="EMBL/GenBank/DDBJ databases">
        <title>Genomic Encyclopedia of Type Strains, Phase IV (KMG-IV): sequencing the most valuable type-strain genomes for metagenomic binning, comparative biology and taxonomic classification.</title>
        <authorList>
            <person name="Goeker M."/>
        </authorList>
    </citation>
    <scope>NUCLEOTIDE SEQUENCE [LARGE SCALE GENOMIC DNA]</scope>
    <source>
        <strain evidence="4 5">DSM 102044</strain>
    </source>
</reference>
<dbReference type="PRINTS" id="PR00502">
    <property type="entry name" value="NUDIXFAMILY"/>
</dbReference>
<feature type="domain" description="Nudix hydrolase" evidence="3">
    <location>
        <begin position="17"/>
        <end position="150"/>
    </location>
</feature>
<proteinExistence type="predicted"/>
<dbReference type="InterPro" id="IPR015797">
    <property type="entry name" value="NUDIX_hydrolase-like_dom_sf"/>
</dbReference>
<evidence type="ECO:0000313" key="4">
    <source>
        <dbReference type="EMBL" id="MBB6325323.1"/>
    </source>
</evidence>
<dbReference type="RefSeq" id="WP_184493527.1">
    <property type="nucleotide sequence ID" value="NZ_JACIJO010000001.1"/>
</dbReference>
<dbReference type="SUPFAM" id="SSF55811">
    <property type="entry name" value="Nudix"/>
    <property type="match status" value="1"/>
</dbReference>
<dbReference type="Proteomes" id="UP000588604">
    <property type="component" value="Unassembled WGS sequence"/>
</dbReference>
<organism evidence="4 5">
    <name type="scientific">Algoriphagus iocasae</name>
    <dbReference type="NCBI Taxonomy" id="1836499"/>
    <lineage>
        <taxon>Bacteria</taxon>
        <taxon>Pseudomonadati</taxon>
        <taxon>Bacteroidota</taxon>
        <taxon>Cytophagia</taxon>
        <taxon>Cytophagales</taxon>
        <taxon>Cyclobacteriaceae</taxon>
        <taxon>Algoriphagus</taxon>
    </lineage>
</organism>
<keyword evidence="5" id="KW-1185">Reference proteome</keyword>
<dbReference type="PANTHER" id="PTHR43046">
    <property type="entry name" value="GDP-MANNOSE MANNOSYL HYDROLASE"/>
    <property type="match status" value="1"/>
</dbReference>
<dbReference type="InterPro" id="IPR000086">
    <property type="entry name" value="NUDIX_hydrolase_dom"/>
</dbReference>
<dbReference type="GO" id="GO:0016787">
    <property type="term" value="F:hydrolase activity"/>
    <property type="evidence" value="ECO:0007669"/>
    <property type="project" value="UniProtKB-KW"/>
</dbReference>
<comment type="cofactor">
    <cofactor evidence="1">
        <name>Mg(2+)</name>
        <dbReference type="ChEBI" id="CHEBI:18420"/>
    </cofactor>
</comment>
<dbReference type="Gene3D" id="3.90.79.10">
    <property type="entry name" value="Nucleoside Triphosphate Pyrophosphohydrolase"/>
    <property type="match status" value="1"/>
</dbReference>
<dbReference type="PROSITE" id="PS51462">
    <property type="entry name" value="NUDIX"/>
    <property type="match status" value="1"/>
</dbReference>
<name>A0A841MEX3_9BACT</name>
<dbReference type="Pfam" id="PF00293">
    <property type="entry name" value="NUDIX"/>
    <property type="match status" value="1"/>
</dbReference>
<dbReference type="PANTHER" id="PTHR43046:SF14">
    <property type="entry name" value="MUTT_NUDIX FAMILY PROTEIN"/>
    <property type="match status" value="1"/>
</dbReference>
<evidence type="ECO:0000313" key="5">
    <source>
        <dbReference type="Proteomes" id="UP000588604"/>
    </source>
</evidence>
<gene>
    <name evidence="4" type="ORF">FHS59_000938</name>
</gene>
<keyword evidence="2" id="KW-0378">Hydrolase</keyword>
<dbReference type="CDD" id="cd18880">
    <property type="entry name" value="NUDIX_ADPRase"/>
    <property type="match status" value="1"/>
</dbReference>
<dbReference type="EMBL" id="JACIJO010000001">
    <property type="protein sequence ID" value="MBB6325323.1"/>
    <property type="molecule type" value="Genomic_DNA"/>
</dbReference>